<evidence type="ECO:0000256" key="11">
    <source>
        <dbReference type="ARBA" id="ARBA00023204"/>
    </source>
</evidence>
<dbReference type="InterPro" id="IPR012337">
    <property type="entry name" value="RNaseH-like_sf"/>
</dbReference>
<evidence type="ECO:0000256" key="13">
    <source>
        <dbReference type="HAMAP-Rule" id="MF_00034"/>
    </source>
</evidence>
<dbReference type="NCBIfam" id="TIGR00228">
    <property type="entry name" value="ruvC"/>
    <property type="match status" value="1"/>
</dbReference>
<comment type="catalytic activity">
    <reaction evidence="12 13">
        <text>Endonucleolytic cleavage at a junction such as a reciprocal single-stranded crossover between two homologous DNA duplexes (Holliday junction).</text>
        <dbReference type="EC" id="3.1.21.10"/>
    </reaction>
</comment>
<comment type="similarity">
    <text evidence="1 13">Belongs to the RuvC family.</text>
</comment>
<feature type="binding site" evidence="13">
    <location>
        <position position="64"/>
    </location>
    <ligand>
        <name>Mg(2+)</name>
        <dbReference type="ChEBI" id="CHEBI:18420"/>
        <label>2</label>
    </ligand>
</feature>
<comment type="cofactor">
    <cofactor evidence="13">
        <name>Mg(2+)</name>
        <dbReference type="ChEBI" id="CHEBI:18420"/>
    </cofactor>
    <text evidence="13">Binds 2 Mg(2+) ion per subunit.</text>
</comment>
<dbReference type="GO" id="GO:0006281">
    <property type="term" value="P:DNA repair"/>
    <property type="evidence" value="ECO:0007669"/>
    <property type="project" value="UniProtKB-UniRule"/>
</dbReference>
<feature type="binding site" evidence="13">
    <location>
        <position position="6"/>
    </location>
    <ligand>
        <name>Mg(2+)</name>
        <dbReference type="ChEBI" id="CHEBI:18420"/>
        <label>1</label>
    </ligand>
</feature>
<keyword evidence="3 13" id="KW-0540">Nuclease</keyword>
<evidence type="ECO:0000256" key="5">
    <source>
        <dbReference type="ARBA" id="ARBA00022759"/>
    </source>
</evidence>
<keyword evidence="7 13" id="KW-0378">Hydrolase</keyword>
<dbReference type="Proteomes" id="UP000231407">
    <property type="component" value="Unassembled WGS sequence"/>
</dbReference>
<evidence type="ECO:0000256" key="10">
    <source>
        <dbReference type="ARBA" id="ARBA00023172"/>
    </source>
</evidence>
<evidence type="ECO:0000256" key="1">
    <source>
        <dbReference type="ARBA" id="ARBA00009518"/>
    </source>
</evidence>
<dbReference type="InterPro" id="IPR002176">
    <property type="entry name" value="X-over_junc_endoDNase_RuvC"/>
</dbReference>
<evidence type="ECO:0000256" key="6">
    <source>
        <dbReference type="ARBA" id="ARBA00022763"/>
    </source>
</evidence>
<comment type="caution">
    <text evidence="15">The sequence shown here is derived from an EMBL/GenBank/DDBJ whole genome shotgun (WGS) entry which is preliminary data.</text>
</comment>
<feature type="active site" evidence="13">
    <location>
        <position position="64"/>
    </location>
</feature>
<dbReference type="GO" id="GO:0006310">
    <property type="term" value="P:DNA recombination"/>
    <property type="evidence" value="ECO:0007669"/>
    <property type="project" value="UniProtKB-UniRule"/>
</dbReference>
<dbReference type="Pfam" id="PF02075">
    <property type="entry name" value="RuvC"/>
    <property type="match status" value="1"/>
</dbReference>
<dbReference type="GO" id="GO:0000287">
    <property type="term" value="F:magnesium ion binding"/>
    <property type="evidence" value="ECO:0007669"/>
    <property type="project" value="UniProtKB-UniRule"/>
</dbReference>
<dbReference type="GO" id="GO:0003677">
    <property type="term" value="F:DNA binding"/>
    <property type="evidence" value="ECO:0007669"/>
    <property type="project" value="UniProtKB-KW"/>
</dbReference>
<evidence type="ECO:0000256" key="7">
    <source>
        <dbReference type="ARBA" id="ARBA00022801"/>
    </source>
</evidence>
<dbReference type="SUPFAM" id="SSF53098">
    <property type="entry name" value="Ribonuclease H-like"/>
    <property type="match status" value="1"/>
</dbReference>
<dbReference type="FunFam" id="3.30.420.10:FF:000002">
    <property type="entry name" value="Crossover junction endodeoxyribonuclease RuvC"/>
    <property type="match status" value="1"/>
</dbReference>
<gene>
    <name evidence="13 15" type="primary">ruvC</name>
    <name evidence="15" type="ORF">COS78_01220</name>
</gene>
<dbReference type="AlphaFoldDB" id="A0A2M7ASP6"/>
<comment type="subunit">
    <text evidence="13">Homodimer which binds Holliday junction (HJ) DNA. The HJ becomes 2-fold symmetrical on binding to RuvC with unstacked arms; it has a different conformation from HJ DNA in complex with RuvA. In the full resolvosome a probable DNA-RuvA(4)-RuvB(12)-RuvC(2) complex forms which resolves the HJ.</text>
</comment>
<dbReference type="EMBL" id="PEWA01000015">
    <property type="protein sequence ID" value="PIU73649.1"/>
    <property type="molecule type" value="Genomic_DNA"/>
</dbReference>
<keyword evidence="11 13" id="KW-0234">DNA repair</keyword>
<evidence type="ECO:0000256" key="2">
    <source>
        <dbReference type="ARBA" id="ARBA00022490"/>
    </source>
</evidence>
<comment type="function">
    <text evidence="13">The RuvA-RuvB-RuvC complex processes Holliday junction (HJ) DNA during genetic recombination and DNA repair. Endonuclease that resolves HJ intermediates. Cleaves cruciform DNA by making single-stranded nicks across the HJ at symmetrical positions within the homologous arms, yielding a 5'-phosphate and a 3'-hydroxyl group; requires a central core of homology in the junction. The consensus cleavage sequence is 5'-(A/T)TT(C/G)-3'. Cleavage occurs on the 3'-side of the TT dinucleotide at the point of strand exchange. HJ branch migration catalyzed by RuvA-RuvB allows RuvC to scan DNA until it finds its consensus sequence, where it cleaves and resolves the cruciform DNA.</text>
</comment>
<evidence type="ECO:0000256" key="9">
    <source>
        <dbReference type="ARBA" id="ARBA00023125"/>
    </source>
</evidence>
<dbReference type="HAMAP" id="MF_00034">
    <property type="entry name" value="RuvC"/>
    <property type="match status" value="1"/>
</dbReference>
<dbReference type="CDD" id="cd16962">
    <property type="entry name" value="RuvC"/>
    <property type="match status" value="1"/>
</dbReference>
<dbReference type="GO" id="GO:0005737">
    <property type="term" value="C:cytoplasm"/>
    <property type="evidence" value="ECO:0007669"/>
    <property type="project" value="UniProtKB-SubCell"/>
</dbReference>
<evidence type="ECO:0000256" key="12">
    <source>
        <dbReference type="ARBA" id="ARBA00029354"/>
    </source>
</evidence>
<evidence type="ECO:0000256" key="3">
    <source>
        <dbReference type="ARBA" id="ARBA00022722"/>
    </source>
</evidence>
<dbReference type="EC" id="3.1.21.10" evidence="13 14"/>
<evidence type="ECO:0000256" key="8">
    <source>
        <dbReference type="ARBA" id="ARBA00022842"/>
    </source>
</evidence>
<dbReference type="InterPro" id="IPR036397">
    <property type="entry name" value="RNaseH_sf"/>
</dbReference>
<keyword evidence="8 13" id="KW-0460">Magnesium</keyword>
<keyword evidence="9 13" id="KW-0238">DNA-binding</keyword>
<comment type="subcellular location">
    <subcellularLocation>
        <location evidence="13">Cytoplasm</location>
    </subcellularLocation>
</comment>
<sequence length="154" mass="17065">MILGIDPGLENTGWAVVNYELRISNYKLLDYGVIKIKSKDRLKDIYNGVEKIIKKYKIKEMAVESMFFAKNAKSALKVSEAIGAIKVCGTKNGVGVTEYTPLQVKMALTGYGRAEKEQVEQMVGTYLKLQKVIQPSHAADAVAVALTHGFTMKY</sequence>
<dbReference type="PANTHER" id="PTHR30194:SF3">
    <property type="entry name" value="CROSSOVER JUNCTION ENDODEOXYRIBONUCLEASE RUVC"/>
    <property type="match status" value="1"/>
</dbReference>
<accession>A0A2M7ASP6</accession>
<feature type="active site" evidence="13">
    <location>
        <position position="137"/>
    </location>
</feature>
<evidence type="ECO:0000256" key="14">
    <source>
        <dbReference type="NCBIfam" id="TIGR00228"/>
    </source>
</evidence>
<keyword evidence="4 13" id="KW-0479">Metal-binding</keyword>
<proteinExistence type="inferred from homology"/>
<evidence type="ECO:0000313" key="15">
    <source>
        <dbReference type="EMBL" id="PIU73649.1"/>
    </source>
</evidence>
<feature type="active site" evidence="13">
    <location>
        <position position="6"/>
    </location>
</feature>
<evidence type="ECO:0000256" key="4">
    <source>
        <dbReference type="ARBA" id="ARBA00022723"/>
    </source>
</evidence>
<keyword evidence="10 13" id="KW-0233">DNA recombination</keyword>
<dbReference type="PRINTS" id="PR00696">
    <property type="entry name" value="RSOLVASERUVC"/>
</dbReference>
<protein>
    <recommendedName>
        <fullName evidence="13 14">Crossover junction endodeoxyribonuclease RuvC</fullName>
        <ecNumber evidence="13 14">3.1.21.10</ecNumber>
    </recommendedName>
    <alternativeName>
        <fullName evidence="13">Holliday junction nuclease RuvC</fullName>
    </alternativeName>
    <alternativeName>
        <fullName evidence="13">Holliday junction resolvase RuvC</fullName>
    </alternativeName>
</protein>
<name>A0A2M7ASP6_9BACT</name>
<reference evidence="16" key="1">
    <citation type="submission" date="2017-09" db="EMBL/GenBank/DDBJ databases">
        <title>Depth-based differentiation of microbial function through sediment-hosted aquifers and enrichment of novel symbionts in the deep terrestrial subsurface.</title>
        <authorList>
            <person name="Probst A.J."/>
            <person name="Ladd B."/>
            <person name="Jarett J.K."/>
            <person name="Geller-Mcgrath D.E."/>
            <person name="Sieber C.M.K."/>
            <person name="Emerson J.B."/>
            <person name="Anantharaman K."/>
            <person name="Thomas B.C."/>
            <person name="Malmstrom R."/>
            <person name="Stieglmeier M."/>
            <person name="Klingl A."/>
            <person name="Woyke T."/>
            <person name="Ryan C.M."/>
            <person name="Banfield J.F."/>
        </authorList>
    </citation>
    <scope>NUCLEOTIDE SEQUENCE [LARGE SCALE GENOMIC DNA]</scope>
</reference>
<keyword evidence="6 13" id="KW-0227">DNA damage</keyword>
<dbReference type="GO" id="GO:0008821">
    <property type="term" value="F:crossover junction DNA endonuclease activity"/>
    <property type="evidence" value="ECO:0007669"/>
    <property type="project" value="UniProtKB-UniRule"/>
</dbReference>
<dbReference type="Gene3D" id="3.30.420.10">
    <property type="entry name" value="Ribonuclease H-like superfamily/Ribonuclease H"/>
    <property type="match status" value="1"/>
</dbReference>
<keyword evidence="2 13" id="KW-0963">Cytoplasm</keyword>
<dbReference type="PANTHER" id="PTHR30194">
    <property type="entry name" value="CROSSOVER JUNCTION ENDODEOXYRIBONUCLEASE RUVC"/>
    <property type="match status" value="1"/>
</dbReference>
<keyword evidence="5 13" id="KW-0255">Endonuclease</keyword>
<organism evidence="15 16">
    <name type="scientific">Candidatus Shapirobacteria bacterium CG06_land_8_20_14_3_00_40_12</name>
    <dbReference type="NCBI Taxonomy" id="1974881"/>
    <lineage>
        <taxon>Bacteria</taxon>
        <taxon>Candidatus Shapironibacteriota</taxon>
    </lineage>
</organism>
<evidence type="ECO:0000313" key="16">
    <source>
        <dbReference type="Proteomes" id="UP000231407"/>
    </source>
</evidence>
<feature type="binding site" evidence="13">
    <location>
        <position position="137"/>
    </location>
    <ligand>
        <name>Mg(2+)</name>
        <dbReference type="ChEBI" id="CHEBI:18420"/>
        <label>1</label>
    </ligand>
</feature>
<dbReference type="GO" id="GO:0048476">
    <property type="term" value="C:Holliday junction resolvase complex"/>
    <property type="evidence" value="ECO:0007669"/>
    <property type="project" value="UniProtKB-UniRule"/>
</dbReference>